<evidence type="ECO:0000313" key="4">
    <source>
        <dbReference type="EMBL" id="MFH5209982.1"/>
    </source>
</evidence>
<accession>A0ABW7JPP0</accession>
<dbReference type="Pfam" id="PF01478">
    <property type="entry name" value="Peptidase_A24"/>
    <property type="match status" value="1"/>
</dbReference>
<dbReference type="EMBL" id="JBIMSP010000015">
    <property type="protein sequence ID" value="MFH5242558.1"/>
    <property type="molecule type" value="Genomic_DNA"/>
</dbReference>
<dbReference type="EMBL" id="JBIMSO010000059">
    <property type="protein sequence ID" value="MFH5209982.1"/>
    <property type="molecule type" value="Genomic_DNA"/>
</dbReference>
<comment type="caution">
    <text evidence="4">The sequence shown here is derived from an EMBL/GenBank/DDBJ whole genome shotgun (WGS) entry which is preliminary data.</text>
</comment>
<keyword evidence="2" id="KW-0472">Membrane</keyword>
<feature type="domain" description="Prepilin type IV endopeptidase peptidase" evidence="3">
    <location>
        <begin position="8"/>
        <end position="104"/>
    </location>
</feature>
<keyword evidence="4" id="KW-0378">Hydrolase</keyword>
<evidence type="ECO:0000313" key="7">
    <source>
        <dbReference type="Proteomes" id="UP001609175"/>
    </source>
</evidence>
<feature type="transmembrane region" description="Helical" evidence="2">
    <location>
        <begin position="46"/>
        <end position="66"/>
    </location>
</feature>
<organism evidence="4 7">
    <name type="scientific">Antrihabitans spumae</name>
    <dbReference type="NCBI Taxonomy" id="3373370"/>
    <lineage>
        <taxon>Bacteria</taxon>
        <taxon>Bacillati</taxon>
        <taxon>Actinomycetota</taxon>
        <taxon>Actinomycetes</taxon>
        <taxon>Mycobacteriales</taxon>
        <taxon>Nocardiaceae</taxon>
        <taxon>Antrihabitans</taxon>
    </lineage>
</organism>
<evidence type="ECO:0000313" key="9">
    <source>
        <dbReference type="Proteomes" id="UP001609219"/>
    </source>
</evidence>
<dbReference type="RefSeq" id="WP_395115667.1">
    <property type="nucleotide sequence ID" value="NZ_JBIMSN010000002.1"/>
</dbReference>
<dbReference type="PANTHER" id="PTHR30487:SF0">
    <property type="entry name" value="PREPILIN LEADER PEPTIDASE_N-METHYLTRANSFERASE-RELATED"/>
    <property type="match status" value="1"/>
</dbReference>
<sequence>MPDSIPFLVFTAWCAALSAVDLATLRLPNTSTLLGAVAVLGYSVATGRGSVAVIGGLLLGALYLIVHLLAPTAMGAGDVKLAIGVGAAAALGGGEVWVLAALLAPLGTAVAGLVLIVRRRRTGRTVVPHGPFMCAATVFALVAG</sequence>
<evidence type="ECO:0000313" key="8">
    <source>
        <dbReference type="Proteomes" id="UP001609176"/>
    </source>
</evidence>
<keyword evidence="9" id="KW-1185">Reference proteome</keyword>
<dbReference type="Gene3D" id="1.20.120.1220">
    <property type="match status" value="1"/>
</dbReference>
<gene>
    <name evidence="6" type="ORF">ACHIPV_11770</name>
    <name evidence="4" type="ORF">ACHIPZ_17510</name>
    <name evidence="5" type="ORF">ACHIRB_00295</name>
</gene>
<dbReference type="Proteomes" id="UP001609175">
    <property type="component" value="Unassembled WGS sequence"/>
</dbReference>
<keyword evidence="2" id="KW-1133">Transmembrane helix</keyword>
<dbReference type="EC" id="3.4.23.43" evidence="4"/>
<dbReference type="Proteomes" id="UP001609176">
    <property type="component" value="Unassembled WGS sequence"/>
</dbReference>
<proteinExistence type="inferred from homology"/>
<protein>
    <submittedName>
        <fullName evidence="4">Prepilin peptidase</fullName>
        <ecNumber evidence="4">3.4.23.43</ecNumber>
    </submittedName>
</protein>
<comment type="similarity">
    <text evidence="1">Belongs to the peptidase A24 family.</text>
</comment>
<dbReference type="Proteomes" id="UP001609219">
    <property type="component" value="Unassembled WGS sequence"/>
</dbReference>
<evidence type="ECO:0000259" key="3">
    <source>
        <dbReference type="Pfam" id="PF01478"/>
    </source>
</evidence>
<name>A0ABW7JPP0_9NOCA</name>
<reference evidence="7 8" key="1">
    <citation type="submission" date="2024-10" db="EMBL/GenBank/DDBJ databases">
        <authorList>
            <person name="Riesco R."/>
        </authorList>
    </citation>
    <scope>NUCLEOTIDE SEQUENCE [LARGE SCALE GENOMIC DNA]</scope>
    <source>
        <strain evidence="6 8">NCIMB 15448</strain>
        <strain evidence="4 7">NCIMB 15449</strain>
        <strain evidence="5 9">NCIMB 15450</strain>
    </source>
</reference>
<dbReference type="InterPro" id="IPR000045">
    <property type="entry name" value="Prepilin_IV_endopep_pep"/>
</dbReference>
<dbReference type="PANTHER" id="PTHR30487">
    <property type="entry name" value="TYPE 4 PREPILIN-LIKE PROTEINS LEADER PEPTIDE-PROCESSING ENZYME"/>
    <property type="match status" value="1"/>
</dbReference>
<dbReference type="InterPro" id="IPR050882">
    <property type="entry name" value="Prepilin_peptidase/N-MTase"/>
</dbReference>
<keyword evidence="2" id="KW-0812">Transmembrane</keyword>
<evidence type="ECO:0000313" key="5">
    <source>
        <dbReference type="EMBL" id="MFH5227036.1"/>
    </source>
</evidence>
<feature type="transmembrane region" description="Helical" evidence="2">
    <location>
        <begin position="97"/>
        <end position="117"/>
    </location>
</feature>
<dbReference type="GO" id="GO:0004190">
    <property type="term" value="F:aspartic-type endopeptidase activity"/>
    <property type="evidence" value="ECO:0007669"/>
    <property type="project" value="UniProtKB-EC"/>
</dbReference>
<evidence type="ECO:0000256" key="2">
    <source>
        <dbReference type="SAM" id="Phobius"/>
    </source>
</evidence>
<evidence type="ECO:0000256" key="1">
    <source>
        <dbReference type="ARBA" id="ARBA00005801"/>
    </source>
</evidence>
<dbReference type="EMBL" id="JBIMSN010000002">
    <property type="protein sequence ID" value="MFH5227036.1"/>
    <property type="molecule type" value="Genomic_DNA"/>
</dbReference>
<evidence type="ECO:0000313" key="6">
    <source>
        <dbReference type="EMBL" id="MFH5242558.1"/>
    </source>
</evidence>